<keyword evidence="1" id="KW-0472">Membrane</keyword>
<reference evidence="2 3" key="1">
    <citation type="submission" date="2019-03" db="EMBL/GenBank/DDBJ databases">
        <title>Genomic Encyclopedia of Type Strains, Phase IV (KMG-IV): sequencing the most valuable type-strain genomes for metagenomic binning, comparative biology and taxonomic classification.</title>
        <authorList>
            <person name="Goeker M."/>
        </authorList>
    </citation>
    <scope>NUCLEOTIDE SEQUENCE [LARGE SCALE GENOMIC DNA]</scope>
    <source>
        <strain evidence="2 3">DSM 19345</strain>
    </source>
</reference>
<gene>
    <name evidence="2" type="ORF">EDC22_101454</name>
</gene>
<keyword evidence="1" id="KW-1133">Transmembrane helix</keyword>
<comment type="caution">
    <text evidence="2">The sequence shown here is derived from an EMBL/GenBank/DDBJ whole genome shotgun (WGS) entry which is preliminary data.</text>
</comment>
<name>A0A4R3MJJ1_9HYPH</name>
<dbReference type="RefSeq" id="WP_132804958.1">
    <property type="nucleotide sequence ID" value="NZ_SMAK01000001.1"/>
</dbReference>
<evidence type="ECO:0000256" key="1">
    <source>
        <dbReference type="SAM" id="Phobius"/>
    </source>
</evidence>
<keyword evidence="1" id="KW-0812">Transmembrane</keyword>
<dbReference type="EMBL" id="SMAK01000001">
    <property type="protein sequence ID" value="TCT13584.1"/>
    <property type="molecule type" value="Genomic_DNA"/>
</dbReference>
<feature type="transmembrane region" description="Helical" evidence="1">
    <location>
        <begin position="137"/>
        <end position="157"/>
    </location>
</feature>
<dbReference type="Pfam" id="PF20589">
    <property type="entry name" value="DUF6790"/>
    <property type="match status" value="1"/>
</dbReference>
<sequence>MVSFVPILAWVLALVAAAADIARAPRPLGARLVADRLLRWIFFFVIGLMSLWAFMGHVFFPAEAAAAIGWQTSPFQFEVGVANLGIGLAGVVGAFWGRLGFRTATWIVVASFLGGAAIGHLRQIAETGNLAAGNAGPILYTDILTPTVVAVLLLVAWKADQKA</sequence>
<feature type="transmembrane region" description="Helical" evidence="1">
    <location>
        <begin position="81"/>
        <end position="99"/>
    </location>
</feature>
<dbReference type="AlphaFoldDB" id="A0A4R3MJJ1"/>
<dbReference type="OrthoDB" id="281633at2"/>
<dbReference type="Proteomes" id="UP000295678">
    <property type="component" value="Unassembled WGS sequence"/>
</dbReference>
<feature type="transmembrane region" description="Helical" evidence="1">
    <location>
        <begin position="37"/>
        <end position="60"/>
    </location>
</feature>
<keyword evidence="3" id="KW-1185">Reference proteome</keyword>
<dbReference type="InterPro" id="IPR046740">
    <property type="entry name" value="DUF6790"/>
</dbReference>
<evidence type="ECO:0000313" key="3">
    <source>
        <dbReference type="Proteomes" id="UP000295678"/>
    </source>
</evidence>
<accession>A0A4R3MJJ1</accession>
<evidence type="ECO:0000313" key="2">
    <source>
        <dbReference type="EMBL" id="TCT13584.1"/>
    </source>
</evidence>
<organism evidence="2 3">
    <name type="scientific">Tepidamorphus gemmatus</name>
    <dbReference type="NCBI Taxonomy" id="747076"/>
    <lineage>
        <taxon>Bacteria</taxon>
        <taxon>Pseudomonadati</taxon>
        <taxon>Pseudomonadota</taxon>
        <taxon>Alphaproteobacteria</taxon>
        <taxon>Hyphomicrobiales</taxon>
        <taxon>Tepidamorphaceae</taxon>
        <taxon>Tepidamorphus</taxon>
    </lineage>
</organism>
<feature type="transmembrane region" description="Helical" evidence="1">
    <location>
        <begin position="105"/>
        <end position="125"/>
    </location>
</feature>
<proteinExistence type="predicted"/>
<protein>
    <submittedName>
        <fullName evidence="2">Uncharacterized protein</fullName>
    </submittedName>
</protein>